<feature type="transmembrane region" description="Helical" evidence="8">
    <location>
        <begin position="87"/>
        <end position="108"/>
    </location>
</feature>
<comment type="similarity">
    <text evidence="2">Belongs to the autoinducer-2 exporter (AI-2E) (TC 2.A.86) family.</text>
</comment>
<evidence type="ECO:0000313" key="10">
    <source>
        <dbReference type="Proteomes" id="UP000233781"/>
    </source>
</evidence>
<dbReference type="AlphaFoldDB" id="A0A2N3YGN9"/>
<comment type="caution">
    <text evidence="9">The sequence shown here is derived from an EMBL/GenBank/DDBJ whole genome shotgun (WGS) entry which is preliminary data.</text>
</comment>
<evidence type="ECO:0000256" key="5">
    <source>
        <dbReference type="ARBA" id="ARBA00022692"/>
    </source>
</evidence>
<reference evidence="9 10" key="1">
    <citation type="submission" date="2017-12" db="EMBL/GenBank/DDBJ databases">
        <title>Sequencing the genomes of 1000 Actinobacteria strains.</title>
        <authorList>
            <person name="Klenk H.-P."/>
        </authorList>
    </citation>
    <scope>NUCLEOTIDE SEQUENCE [LARGE SCALE GENOMIC DNA]</scope>
    <source>
        <strain evidence="9 10">DSM 12806</strain>
    </source>
</reference>
<feature type="transmembrane region" description="Helical" evidence="8">
    <location>
        <begin position="263"/>
        <end position="285"/>
    </location>
</feature>
<keyword evidence="7 8" id="KW-0472">Membrane</keyword>
<feature type="transmembrane region" description="Helical" evidence="8">
    <location>
        <begin position="208"/>
        <end position="228"/>
    </location>
</feature>
<protein>
    <submittedName>
        <fullName evidence="9">Putative PurR-regulated permease PerM</fullName>
    </submittedName>
</protein>
<dbReference type="InterPro" id="IPR002549">
    <property type="entry name" value="AI-2E-like"/>
</dbReference>
<gene>
    <name evidence="9" type="ORF">ATL31_0826</name>
</gene>
<keyword evidence="5 8" id="KW-0812">Transmembrane</keyword>
<evidence type="ECO:0000256" key="8">
    <source>
        <dbReference type="SAM" id="Phobius"/>
    </source>
</evidence>
<comment type="subcellular location">
    <subcellularLocation>
        <location evidence="1">Cell membrane</location>
        <topology evidence="1">Multi-pass membrane protein</topology>
    </subcellularLocation>
</comment>
<keyword evidence="6 8" id="KW-1133">Transmembrane helix</keyword>
<feature type="transmembrane region" description="Helical" evidence="8">
    <location>
        <begin position="327"/>
        <end position="346"/>
    </location>
</feature>
<evidence type="ECO:0000256" key="1">
    <source>
        <dbReference type="ARBA" id="ARBA00004651"/>
    </source>
</evidence>
<keyword evidence="3" id="KW-0813">Transport</keyword>
<feature type="transmembrane region" description="Helical" evidence="8">
    <location>
        <begin position="64"/>
        <end position="81"/>
    </location>
</feature>
<feature type="transmembrane region" description="Helical" evidence="8">
    <location>
        <begin position="291"/>
        <end position="320"/>
    </location>
</feature>
<dbReference type="EMBL" id="PJNE01000001">
    <property type="protein sequence ID" value="PKW26022.1"/>
    <property type="molecule type" value="Genomic_DNA"/>
</dbReference>
<dbReference type="Pfam" id="PF01594">
    <property type="entry name" value="AI-2E_transport"/>
    <property type="match status" value="1"/>
</dbReference>
<sequence length="402" mass="43061">MRLTTVWGPVSRWGEFRRRQLQALERSNRLDRGPLGDEPGAAPAEHPLSRYGAVGQPLNRHSPFYLGFFGATGAMLAFGLWTTLGRLATTLSILLVAFFLALALDPVVERLMRHRVRRSAAVAAVFGGLVVVIGAIGWLVLPTAITQGSSLAQAAPQYVVDLLDARWVHELDSRYNVIGRLQTELLQKLGDQGFIEGLVGGLLGAGRAVLSGTFQILTVLVLTLYLLVSLPRVKHATYALVPVSRRPRVESLSEEIMRRVGSYAGGQVAIATLNATMSWIMMLIVGVPYSAALAVLVGVLGLIPMVGATLGAGLVTLVAFFDEPHKALVVVIYYVVYQQVENYLIAPRVMQHTVSVPGIVTVVAALTGGALLGILGALLAIPVAAGLLLIYDEVLVPRQRAA</sequence>
<organism evidence="9 10">
    <name type="scientific">Phycicoccus duodecadis</name>
    <dbReference type="NCBI Taxonomy" id="173053"/>
    <lineage>
        <taxon>Bacteria</taxon>
        <taxon>Bacillati</taxon>
        <taxon>Actinomycetota</taxon>
        <taxon>Actinomycetes</taxon>
        <taxon>Micrococcales</taxon>
        <taxon>Intrasporangiaceae</taxon>
        <taxon>Phycicoccus</taxon>
    </lineage>
</organism>
<evidence type="ECO:0000256" key="7">
    <source>
        <dbReference type="ARBA" id="ARBA00023136"/>
    </source>
</evidence>
<keyword evidence="10" id="KW-1185">Reference proteome</keyword>
<feature type="transmembrane region" description="Helical" evidence="8">
    <location>
        <begin position="358"/>
        <end position="391"/>
    </location>
</feature>
<dbReference type="GO" id="GO:0005886">
    <property type="term" value="C:plasma membrane"/>
    <property type="evidence" value="ECO:0007669"/>
    <property type="project" value="UniProtKB-SubCell"/>
</dbReference>
<dbReference type="PANTHER" id="PTHR21716">
    <property type="entry name" value="TRANSMEMBRANE PROTEIN"/>
    <property type="match status" value="1"/>
</dbReference>
<feature type="transmembrane region" description="Helical" evidence="8">
    <location>
        <begin position="120"/>
        <end position="141"/>
    </location>
</feature>
<dbReference type="GO" id="GO:0055085">
    <property type="term" value="P:transmembrane transport"/>
    <property type="evidence" value="ECO:0007669"/>
    <property type="project" value="TreeGrafter"/>
</dbReference>
<evidence type="ECO:0000256" key="2">
    <source>
        <dbReference type="ARBA" id="ARBA00009773"/>
    </source>
</evidence>
<accession>A0A2N3YGN9</accession>
<keyword evidence="4" id="KW-1003">Cell membrane</keyword>
<proteinExistence type="inferred from homology"/>
<evidence type="ECO:0000256" key="6">
    <source>
        <dbReference type="ARBA" id="ARBA00022989"/>
    </source>
</evidence>
<evidence type="ECO:0000313" key="9">
    <source>
        <dbReference type="EMBL" id="PKW26022.1"/>
    </source>
</evidence>
<dbReference type="Proteomes" id="UP000233781">
    <property type="component" value="Unassembled WGS sequence"/>
</dbReference>
<dbReference type="PANTHER" id="PTHR21716:SF53">
    <property type="entry name" value="PERMEASE PERM-RELATED"/>
    <property type="match status" value="1"/>
</dbReference>
<name>A0A2N3YGN9_9MICO</name>
<evidence type="ECO:0000256" key="4">
    <source>
        <dbReference type="ARBA" id="ARBA00022475"/>
    </source>
</evidence>
<evidence type="ECO:0000256" key="3">
    <source>
        <dbReference type="ARBA" id="ARBA00022448"/>
    </source>
</evidence>